<dbReference type="AlphaFoldDB" id="A0A154NXJ9"/>
<dbReference type="Proteomes" id="UP000076502">
    <property type="component" value="Unassembled WGS sequence"/>
</dbReference>
<name>A0A154NXJ9_DUFNO</name>
<proteinExistence type="predicted"/>
<evidence type="ECO:0000256" key="1">
    <source>
        <dbReference type="SAM" id="MobiDB-lite"/>
    </source>
</evidence>
<protein>
    <submittedName>
        <fullName evidence="3">Uncharacterized protein</fullName>
    </submittedName>
</protein>
<feature type="compositionally biased region" description="Polar residues" evidence="1">
    <location>
        <begin position="311"/>
        <end position="320"/>
    </location>
</feature>
<feature type="compositionally biased region" description="Basic and acidic residues" evidence="1">
    <location>
        <begin position="376"/>
        <end position="402"/>
    </location>
</feature>
<evidence type="ECO:0000313" key="4">
    <source>
        <dbReference type="Proteomes" id="UP000076502"/>
    </source>
</evidence>
<accession>A0A154NXJ9</accession>
<keyword evidence="4" id="KW-1185">Reference proteome</keyword>
<gene>
    <name evidence="3" type="ORF">WN55_02709</name>
</gene>
<feature type="compositionally biased region" description="Polar residues" evidence="1">
    <location>
        <begin position="417"/>
        <end position="438"/>
    </location>
</feature>
<organism evidence="3 4">
    <name type="scientific">Dufourea novaeangliae</name>
    <name type="common">Sweat bee</name>
    <dbReference type="NCBI Taxonomy" id="178035"/>
    <lineage>
        <taxon>Eukaryota</taxon>
        <taxon>Metazoa</taxon>
        <taxon>Ecdysozoa</taxon>
        <taxon>Arthropoda</taxon>
        <taxon>Hexapoda</taxon>
        <taxon>Insecta</taxon>
        <taxon>Pterygota</taxon>
        <taxon>Neoptera</taxon>
        <taxon>Endopterygota</taxon>
        <taxon>Hymenoptera</taxon>
        <taxon>Apocrita</taxon>
        <taxon>Aculeata</taxon>
        <taxon>Apoidea</taxon>
        <taxon>Anthophila</taxon>
        <taxon>Halictidae</taxon>
        <taxon>Rophitinae</taxon>
        <taxon>Dufourea</taxon>
    </lineage>
</organism>
<feature type="region of interest" description="Disordered" evidence="1">
    <location>
        <begin position="311"/>
        <end position="335"/>
    </location>
</feature>
<feature type="chain" id="PRO_5007599119" evidence="2">
    <location>
        <begin position="19"/>
        <end position="788"/>
    </location>
</feature>
<dbReference type="OrthoDB" id="7697912at2759"/>
<dbReference type="EMBL" id="KQ434778">
    <property type="protein sequence ID" value="KZC04347.1"/>
    <property type="molecule type" value="Genomic_DNA"/>
</dbReference>
<feature type="region of interest" description="Disordered" evidence="1">
    <location>
        <begin position="376"/>
        <end position="453"/>
    </location>
</feature>
<reference evidence="3 4" key="1">
    <citation type="submission" date="2015-07" db="EMBL/GenBank/DDBJ databases">
        <title>The genome of Dufourea novaeangliae.</title>
        <authorList>
            <person name="Pan H."/>
            <person name="Kapheim K."/>
        </authorList>
    </citation>
    <scope>NUCLEOTIDE SEQUENCE [LARGE SCALE GENOMIC DNA]</scope>
    <source>
        <strain evidence="3">0120121106</strain>
        <tissue evidence="3">Whole body</tissue>
    </source>
</reference>
<feature type="compositionally biased region" description="Gly residues" evidence="1">
    <location>
        <begin position="443"/>
        <end position="453"/>
    </location>
</feature>
<sequence>MLGRKVVTVFVLCLAVLASGMPQSPGYDNQQPSLGLPFLQFTNGGIRFNFGGYHAEAGLGGLLGGSKTGGGLHASAGTPWGANAAAGLGGLLSGDSAGAQGGLYARANLGNGGPAAGAGLGGVLDGSGRSVAPARGGLYAGATTGAQVVHPPENGIRKTNEATDIIEKPVKSRTNIQIITRSEKKPEKLQQAPSDSAYTLKEVDQSADKVIRNIETVKAAPIASAGVFGALAIEPAPQAPVLAQVEKVKTIGGLGAIEPAPLAPPLQSQINEIVEVVPPQPVRVVYPKWVWRKRLLGHRKQIIHNTSVEVQDPSNLNTQKVSRRQAQDVPRDAYASGTNVVPVEYANKNDGVFDDVFNEDDLQADDHLELNNVAMDRIRRSGESGEKGSKKSKESGESKEDTSNGDESCTEQETSKEQVTSSVSKRSIEDSSSGQGTSEEGDGGNGKSGSGNGGGGLIPFDLNNAVQTIARILGIPEIKSIDDIWLRIRKDPAIKPFADVLAEIQQSLMQLPNASVTDFPKMLLSFGQTISNAVVTIPAITTMRGTVRRKSVLRICVLIFVCRFDLSVGLPAEQPTKFTLNTGDAETFKETWNLPSIVNSARTENKIKAAEELLGRVADGIRIGAGRFVNSVTLARNIIVDQAETLASESQNSVATVLAPKIDTAQNSVESITSAPVINTRPNARETVRLESENGQSPLEKPIPKPFMSILESFFRPTPLLDGIKDHEKYGNTGDKFIGIGRALVSGFEGLSNFLNAVVDLPRNAAKKTSRGITEALNNVGARLVGLQ</sequence>
<keyword evidence="2" id="KW-0732">Signal</keyword>
<evidence type="ECO:0000256" key="2">
    <source>
        <dbReference type="SAM" id="SignalP"/>
    </source>
</evidence>
<evidence type="ECO:0000313" key="3">
    <source>
        <dbReference type="EMBL" id="KZC04347.1"/>
    </source>
</evidence>
<feature type="signal peptide" evidence="2">
    <location>
        <begin position="1"/>
        <end position="18"/>
    </location>
</feature>